<keyword evidence="2" id="KW-1185">Reference proteome</keyword>
<evidence type="ECO:0000313" key="2">
    <source>
        <dbReference type="Proteomes" id="UP001163846"/>
    </source>
</evidence>
<dbReference type="AlphaFoldDB" id="A0AA38UJJ1"/>
<evidence type="ECO:0000313" key="1">
    <source>
        <dbReference type="EMBL" id="KAJ3844122.1"/>
    </source>
</evidence>
<comment type="caution">
    <text evidence="1">The sequence shown here is derived from an EMBL/GenBank/DDBJ whole genome shotgun (WGS) entry which is preliminary data.</text>
</comment>
<name>A0AA38UJJ1_9AGAR</name>
<dbReference type="EMBL" id="MU805960">
    <property type="protein sequence ID" value="KAJ3844122.1"/>
    <property type="molecule type" value="Genomic_DNA"/>
</dbReference>
<gene>
    <name evidence="1" type="ORF">F5878DRAFT_602953</name>
</gene>
<dbReference type="Proteomes" id="UP001163846">
    <property type="component" value="Unassembled WGS sequence"/>
</dbReference>
<protein>
    <submittedName>
        <fullName evidence="1">Uncharacterized protein</fullName>
    </submittedName>
</protein>
<reference evidence="1" key="1">
    <citation type="submission" date="2022-08" db="EMBL/GenBank/DDBJ databases">
        <authorList>
            <consortium name="DOE Joint Genome Institute"/>
            <person name="Min B."/>
            <person name="Riley R."/>
            <person name="Sierra-Patev S."/>
            <person name="Naranjo-Ortiz M."/>
            <person name="Looney B."/>
            <person name="Konkel Z."/>
            <person name="Slot J.C."/>
            <person name="Sakamoto Y."/>
            <person name="Steenwyk J.L."/>
            <person name="Rokas A."/>
            <person name="Carro J."/>
            <person name="Camarero S."/>
            <person name="Ferreira P."/>
            <person name="Molpeceres G."/>
            <person name="Ruiz-Duenas F.J."/>
            <person name="Serrano A."/>
            <person name="Henrissat B."/>
            <person name="Drula E."/>
            <person name="Hughes K.W."/>
            <person name="Mata J.L."/>
            <person name="Ishikawa N.K."/>
            <person name="Vargas-Isla R."/>
            <person name="Ushijima S."/>
            <person name="Smith C.A."/>
            <person name="Ahrendt S."/>
            <person name="Andreopoulos W."/>
            <person name="He G."/>
            <person name="Labutti K."/>
            <person name="Lipzen A."/>
            <person name="Ng V."/>
            <person name="Sandor L."/>
            <person name="Barry K."/>
            <person name="Martinez A.T."/>
            <person name="Xiao Y."/>
            <person name="Gibbons J.G."/>
            <person name="Terashima K."/>
            <person name="Hibbett D.S."/>
            <person name="Grigoriev I.V."/>
        </authorList>
    </citation>
    <scope>NUCLEOTIDE SEQUENCE</scope>
    <source>
        <strain evidence="1">TFB9207</strain>
    </source>
</reference>
<organism evidence="1 2">
    <name type="scientific">Lentinula raphanica</name>
    <dbReference type="NCBI Taxonomy" id="153919"/>
    <lineage>
        <taxon>Eukaryota</taxon>
        <taxon>Fungi</taxon>
        <taxon>Dikarya</taxon>
        <taxon>Basidiomycota</taxon>
        <taxon>Agaricomycotina</taxon>
        <taxon>Agaricomycetes</taxon>
        <taxon>Agaricomycetidae</taxon>
        <taxon>Agaricales</taxon>
        <taxon>Marasmiineae</taxon>
        <taxon>Omphalotaceae</taxon>
        <taxon>Lentinula</taxon>
    </lineage>
</organism>
<sequence>MVSVFALLPEELTEHILSMCVTAPLEPPAPRPIWLAHATSVSLKKRDPSTTRSRLAPLLVSRDFHRIALSHFYNTVHIGSPNQAAAFLVALRTQGDIASFVRRIVSSGIFPSLGAILQCCKNISDIDFCLDASATPSNGVRYDLQEFCDALDGLEMIRRLTLRKAHNAYLTLPRTRYVLTRLAATVQSWSKLESANVAFRMSDDNPQALLALAYPSVSQSLPPTSPLTLTPPSPVFTPFLTASPPASPTANDPSFPTHVSPVSLLTKALARSPSLHTFSTHVPSVWNETILCVSKNPSLQKIVLGDPKTGVLITGLFMDQAKKHPRLVELIKAGTPLVRTRAHTMDNPGNGTFFNNSFGLVIGPSTVQSTSDLHFSQQVGCPNEWSMRVY</sequence>
<accession>A0AA38UJJ1</accession>
<proteinExistence type="predicted"/>